<dbReference type="AlphaFoldDB" id="A0A8T8WXA9"/>
<gene>
    <name evidence="1" type="ORF">BO86DRAFT_143906</name>
</gene>
<dbReference type="GeneID" id="37169919"/>
<proteinExistence type="predicted"/>
<protein>
    <submittedName>
        <fullName evidence="1">Uncharacterized protein</fullName>
    </submittedName>
</protein>
<dbReference type="EMBL" id="KZ824809">
    <property type="protein sequence ID" value="RAH79929.1"/>
    <property type="molecule type" value="Genomic_DNA"/>
</dbReference>
<name>A0A8T8WXA9_ASPJA</name>
<keyword evidence="2" id="KW-1185">Reference proteome</keyword>
<organism evidence="1 2">
    <name type="scientific">Aspergillus japonicus CBS 114.51</name>
    <dbReference type="NCBI Taxonomy" id="1448312"/>
    <lineage>
        <taxon>Eukaryota</taxon>
        <taxon>Fungi</taxon>
        <taxon>Dikarya</taxon>
        <taxon>Ascomycota</taxon>
        <taxon>Pezizomycotina</taxon>
        <taxon>Eurotiomycetes</taxon>
        <taxon>Eurotiomycetidae</taxon>
        <taxon>Eurotiales</taxon>
        <taxon>Aspergillaceae</taxon>
        <taxon>Aspergillus</taxon>
        <taxon>Aspergillus subgen. Circumdati</taxon>
    </lineage>
</organism>
<reference evidence="1 2" key="1">
    <citation type="submission" date="2018-02" db="EMBL/GenBank/DDBJ databases">
        <title>The genomes of Aspergillus section Nigri reveals drivers in fungal speciation.</title>
        <authorList>
            <consortium name="DOE Joint Genome Institute"/>
            <person name="Vesth T.C."/>
            <person name="Nybo J."/>
            <person name="Theobald S."/>
            <person name="Brandl J."/>
            <person name="Frisvad J.C."/>
            <person name="Nielsen K.F."/>
            <person name="Lyhne E.K."/>
            <person name="Kogle M.E."/>
            <person name="Kuo A."/>
            <person name="Riley R."/>
            <person name="Clum A."/>
            <person name="Nolan M."/>
            <person name="Lipzen A."/>
            <person name="Salamov A."/>
            <person name="Henrissat B."/>
            <person name="Wiebenga A."/>
            <person name="De vries R.P."/>
            <person name="Grigoriev I.V."/>
            <person name="Mortensen U.H."/>
            <person name="Andersen M.R."/>
            <person name="Baker S.E."/>
        </authorList>
    </citation>
    <scope>NUCLEOTIDE SEQUENCE [LARGE SCALE GENOMIC DNA]</scope>
    <source>
        <strain evidence="1 2">CBS 114.51</strain>
    </source>
</reference>
<dbReference type="Proteomes" id="UP000249497">
    <property type="component" value="Unassembled WGS sequence"/>
</dbReference>
<evidence type="ECO:0000313" key="2">
    <source>
        <dbReference type="Proteomes" id="UP000249497"/>
    </source>
</evidence>
<accession>A0A8T8WXA9</accession>
<sequence length="136" mass="14658">MAGVGRWLHLSDKTTTTAIWPGLGLTLSGPCSQPSTARSVISRTQLQLVVSKHRPNSTGPAIALPRVSTSDCPACIVESPPARQLNTYTPDLRHSNTSEFKSRTRLRGRLGILGGTCPTEWIFSRTVDPVPGIHSD</sequence>
<evidence type="ECO:0000313" key="1">
    <source>
        <dbReference type="EMBL" id="RAH79929.1"/>
    </source>
</evidence>
<dbReference type="RefSeq" id="XP_025525823.1">
    <property type="nucleotide sequence ID" value="XM_025666227.1"/>
</dbReference>